<evidence type="ECO:0000256" key="5">
    <source>
        <dbReference type="ARBA" id="ARBA00048679"/>
    </source>
</evidence>
<evidence type="ECO:0000259" key="6">
    <source>
        <dbReference type="Pfam" id="PF00433"/>
    </source>
</evidence>
<protein>
    <recommendedName>
        <fullName evidence="6">Protein kinase C-terminal domain-containing protein</fullName>
    </recommendedName>
</protein>
<dbReference type="EMBL" id="LWLT01000009">
    <property type="status" value="NOT_ANNOTATED_CDS"/>
    <property type="molecule type" value="Genomic_DNA"/>
</dbReference>
<keyword evidence="8" id="KW-1185">Reference proteome</keyword>
<dbReference type="GO" id="GO:0031032">
    <property type="term" value="P:actomyosin structure organization"/>
    <property type="evidence" value="ECO:0007669"/>
    <property type="project" value="TreeGrafter"/>
</dbReference>
<reference evidence="7" key="2">
    <citation type="submission" date="2025-08" db="UniProtKB">
        <authorList>
            <consortium name="Ensembl"/>
        </authorList>
    </citation>
    <scope>IDENTIFICATION</scope>
</reference>
<dbReference type="AlphaFoldDB" id="A0A452E028"/>
<dbReference type="Gene3D" id="1.10.510.10">
    <property type="entry name" value="Transferase(Phosphotransferase) domain 1"/>
    <property type="match status" value="1"/>
</dbReference>
<feature type="domain" description="Protein kinase C-terminal" evidence="6">
    <location>
        <begin position="67"/>
        <end position="111"/>
    </location>
</feature>
<dbReference type="GO" id="GO:0005856">
    <property type="term" value="C:cytoskeleton"/>
    <property type="evidence" value="ECO:0007669"/>
    <property type="project" value="TreeGrafter"/>
</dbReference>
<comment type="catalytic activity">
    <reaction evidence="5">
        <text>L-seryl-[protein] + ATP = O-phospho-L-seryl-[protein] + ADP + H(+)</text>
        <dbReference type="Rhea" id="RHEA:17989"/>
        <dbReference type="Rhea" id="RHEA-COMP:9863"/>
        <dbReference type="Rhea" id="RHEA-COMP:11604"/>
        <dbReference type="ChEBI" id="CHEBI:15378"/>
        <dbReference type="ChEBI" id="CHEBI:29999"/>
        <dbReference type="ChEBI" id="CHEBI:30616"/>
        <dbReference type="ChEBI" id="CHEBI:83421"/>
        <dbReference type="ChEBI" id="CHEBI:456216"/>
        <dbReference type="EC" id="2.7.11.1"/>
    </reaction>
</comment>
<comment type="catalytic activity">
    <reaction evidence="4">
        <text>L-threonyl-[protein] + ATP = O-phospho-L-threonyl-[protein] + ADP + H(+)</text>
        <dbReference type="Rhea" id="RHEA:46608"/>
        <dbReference type="Rhea" id="RHEA-COMP:11060"/>
        <dbReference type="Rhea" id="RHEA-COMP:11605"/>
        <dbReference type="ChEBI" id="CHEBI:15378"/>
        <dbReference type="ChEBI" id="CHEBI:30013"/>
        <dbReference type="ChEBI" id="CHEBI:30616"/>
        <dbReference type="ChEBI" id="CHEBI:61977"/>
        <dbReference type="ChEBI" id="CHEBI:456216"/>
        <dbReference type="EC" id="2.7.11.1"/>
    </reaction>
</comment>
<evidence type="ECO:0000313" key="7">
    <source>
        <dbReference type="Ensembl" id="ENSCHIP00000005266.1"/>
    </source>
</evidence>
<keyword evidence="2" id="KW-0597">Phosphoprotein</keyword>
<dbReference type="InterPro" id="IPR050839">
    <property type="entry name" value="Rho-assoc_Ser/Thr_Kinase"/>
</dbReference>
<dbReference type="Ensembl" id="ENSCHIT00000012901.1">
    <property type="protein sequence ID" value="ENSCHIP00000005266.1"/>
    <property type="gene ID" value="ENSCHIG00000009384.1"/>
</dbReference>
<evidence type="ECO:0000256" key="1">
    <source>
        <dbReference type="ARBA" id="ARBA00022527"/>
    </source>
</evidence>
<evidence type="ECO:0000256" key="4">
    <source>
        <dbReference type="ARBA" id="ARBA00047899"/>
    </source>
</evidence>
<keyword evidence="1" id="KW-0723">Serine/threonine-protein kinase</keyword>
<dbReference type="PANTHER" id="PTHR22988">
    <property type="entry name" value="MYOTONIC DYSTROPHY S/T KINASE-RELATED"/>
    <property type="match status" value="1"/>
</dbReference>
<dbReference type="GO" id="GO:0005524">
    <property type="term" value="F:ATP binding"/>
    <property type="evidence" value="ECO:0007669"/>
    <property type="project" value="InterPro"/>
</dbReference>
<dbReference type="GeneTree" id="ENSGT00940000153544"/>
<evidence type="ECO:0000256" key="3">
    <source>
        <dbReference type="ARBA" id="ARBA00022777"/>
    </source>
</evidence>
<dbReference type="PANTHER" id="PTHR22988:SF71">
    <property type="entry name" value="CITRON RHO-INTERACTING KINASE"/>
    <property type="match status" value="1"/>
</dbReference>
<sequence>MNWKETLTFPPEVAISEKAKDLILRFCCEWQHRIGAPGVEEIKNNSFFEGVVWEHIGERPAAISIEIKSIDDTSNFDVFPESDILKPTVAISNHPETDCKNKDWVFINYTYKCSEGLTWHGMIWRWGGVPTFYLLNF</sequence>
<dbReference type="GO" id="GO:0004674">
    <property type="term" value="F:protein serine/threonine kinase activity"/>
    <property type="evidence" value="ECO:0007669"/>
    <property type="project" value="UniProtKB-KW"/>
</dbReference>
<keyword evidence="3" id="KW-0808">Transferase</keyword>
<keyword evidence="3" id="KW-0418">Kinase</keyword>
<evidence type="ECO:0000313" key="8">
    <source>
        <dbReference type="Proteomes" id="UP000291000"/>
    </source>
</evidence>
<accession>A0A452E028</accession>
<name>A0A452E028_CAPHI</name>
<organism evidence="7 8">
    <name type="scientific">Capra hircus</name>
    <name type="common">Goat</name>
    <dbReference type="NCBI Taxonomy" id="9925"/>
    <lineage>
        <taxon>Eukaryota</taxon>
        <taxon>Metazoa</taxon>
        <taxon>Chordata</taxon>
        <taxon>Craniata</taxon>
        <taxon>Vertebrata</taxon>
        <taxon>Euteleostomi</taxon>
        <taxon>Mammalia</taxon>
        <taxon>Eutheria</taxon>
        <taxon>Laurasiatheria</taxon>
        <taxon>Artiodactyla</taxon>
        <taxon>Ruminantia</taxon>
        <taxon>Pecora</taxon>
        <taxon>Bovidae</taxon>
        <taxon>Caprinae</taxon>
        <taxon>Capra</taxon>
    </lineage>
</organism>
<dbReference type="GO" id="GO:0005737">
    <property type="term" value="C:cytoplasm"/>
    <property type="evidence" value="ECO:0007669"/>
    <property type="project" value="TreeGrafter"/>
</dbReference>
<dbReference type="Proteomes" id="UP000291000">
    <property type="component" value="Chromosome 11"/>
</dbReference>
<reference evidence="7 8" key="1">
    <citation type="submission" date="2016-04" db="EMBL/GenBank/DDBJ databases">
        <title>Polished mammalian reference genomes with single-molecule sequencing and chromosome conformation capture applied to the Capra hircus genome.</title>
        <authorList>
            <person name="Bickhart D.M."/>
            <person name="Koren S."/>
            <person name="Rosen B."/>
            <person name="Hastie A."/>
            <person name="Liachko I."/>
            <person name="Sullivan S.T."/>
            <person name="Burton J."/>
            <person name="Sayre B.L."/>
            <person name="Huson H.J."/>
            <person name="Lee J."/>
            <person name="Lam E."/>
            <person name="Kelley C.M."/>
            <person name="Hutchison J.L."/>
            <person name="Zhou Y."/>
            <person name="Sun J."/>
            <person name="Crisa A."/>
            <person name="Schwartz J.C."/>
            <person name="Hammond J.A."/>
            <person name="Schroeder S.G."/>
            <person name="Liu G.E."/>
            <person name="Dunham M."/>
            <person name="Shendure J."/>
            <person name="Sonstegard T.S."/>
            <person name="Phillippy A.M."/>
            <person name="Van Tassell C.P."/>
            <person name="Smith T.P."/>
        </authorList>
    </citation>
    <scope>NUCLEOTIDE SEQUENCE [LARGE SCALE GENOMIC DNA]</scope>
</reference>
<proteinExistence type="predicted"/>
<dbReference type="InterPro" id="IPR017892">
    <property type="entry name" value="Pkinase_C"/>
</dbReference>
<reference evidence="7" key="3">
    <citation type="submission" date="2025-09" db="UniProtKB">
        <authorList>
            <consortium name="Ensembl"/>
        </authorList>
    </citation>
    <scope>IDENTIFICATION</scope>
</reference>
<dbReference type="Pfam" id="PF00433">
    <property type="entry name" value="Pkinase_C"/>
    <property type="match status" value="1"/>
</dbReference>
<evidence type="ECO:0000256" key="2">
    <source>
        <dbReference type="ARBA" id="ARBA00022553"/>
    </source>
</evidence>
<dbReference type="Gene3D" id="3.30.200.20">
    <property type="entry name" value="Phosphorylase Kinase, domain 1"/>
    <property type="match status" value="1"/>
</dbReference>